<evidence type="ECO:0008006" key="3">
    <source>
        <dbReference type="Google" id="ProtNLM"/>
    </source>
</evidence>
<dbReference type="InterPro" id="IPR001387">
    <property type="entry name" value="Cro/C1-type_HTH"/>
</dbReference>
<name>A0ABQ4QLN6_9HYPH</name>
<evidence type="ECO:0000313" key="1">
    <source>
        <dbReference type="EMBL" id="GJD45772.1"/>
    </source>
</evidence>
<dbReference type="InterPro" id="IPR010982">
    <property type="entry name" value="Lambda_DNA-bd_dom_sf"/>
</dbReference>
<dbReference type="Gene3D" id="1.10.260.40">
    <property type="entry name" value="lambda repressor-like DNA-binding domains"/>
    <property type="match status" value="1"/>
</dbReference>
<proteinExistence type="predicted"/>
<protein>
    <recommendedName>
        <fullName evidence="3">XRE family transcriptional regulator</fullName>
    </recommendedName>
</protein>
<evidence type="ECO:0000313" key="2">
    <source>
        <dbReference type="Proteomes" id="UP001055117"/>
    </source>
</evidence>
<dbReference type="RefSeq" id="WP_238272662.1">
    <property type="nucleotide sequence ID" value="NZ_BPQG01000054.1"/>
</dbReference>
<dbReference type="EMBL" id="BPQG01000054">
    <property type="protein sequence ID" value="GJD45772.1"/>
    <property type="molecule type" value="Genomic_DNA"/>
</dbReference>
<keyword evidence="2" id="KW-1185">Reference proteome</keyword>
<organism evidence="1 2">
    <name type="scientific">Methylobacterium cerastii</name>
    <dbReference type="NCBI Taxonomy" id="932741"/>
    <lineage>
        <taxon>Bacteria</taxon>
        <taxon>Pseudomonadati</taxon>
        <taxon>Pseudomonadota</taxon>
        <taxon>Alphaproteobacteria</taxon>
        <taxon>Hyphomicrobiales</taxon>
        <taxon>Methylobacteriaceae</taxon>
        <taxon>Methylobacterium</taxon>
    </lineage>
</organism>
<comment type="caution">
    <text evidence="1">The sequence shown here is derived from an EMBL/GenBank/DDBJ whole genome shotgun (WGS) entry which is preliminary data.</text>
</comment>
<accession>A0ABQ4QLN6</accession>
<dbReference type="SUPFAM" id="SSF47413">
    <property type="entry name" value="lambda repressor-like DNA-binding domains"/>
    <property type="match status" value="1"/>
</dbReference>
<dbReference type="Proteomes" id="UP001055117">
    <property type="component" value="Unassembled WGS sequence"/>
</dbReference>
<reference evidence="1 2" key="1">
    <citation type="journal article" date="2021" name="Front. Microbiol.">
        <title>Comprehensive Comparative Genomics and Phenotyping of Methylobacterium Species.</title>
        <authorList>
            <person name="Alessa O."/>
            <person name="Ogura Y."/>
            <person name="Fujitani Y."/>
            <person name="Takami H."/>
            <person name="Hayashi T."/>
            <person name="Sahin N."/>
            <person name="Tani A."/>
        </authorList>
    </citation>
    <scope>NUCLEOTIDE SEQUENCE [LARGE SCALE GENOMIC DNA]</scope>
    <source>
        <strain evidence="1 2">DSM 23679</strain>
    </source>
</reference>
<gene>
    <name evidence="1" type="ORF">AFCDBAGC_3649</name>
</gene>
<dbReference type="CDD" id="cd00093">
    <property type="entry name" value="HTH_XRE"/>
    <property type="match status" value="1"/>
</dbReference>
<sequence>MTKISLSELRTHAPTVDRAKLDATTEAQIEAYRSEDGYGDLPVPDVARVVESPQALRVRLGLTQKEIAAALRIPLGTWRNWEQGRVTLEPAAAALLVVVSRMPEAAMDALGGQSDRSTGTS</sequence>
<dbReference type="Pfam" id="PF13560">
    <property type="entry name" value="HTH_31"/>
    <property type="match status" value="1"/>
</dbReference>